<proteinExistence type="predicted"/>
<name>A0ABV6HY67_9PAST</name>
<dbReference type="EMBL" id="JBHLWA010000046">
    <property type="protein sequence ID" value="MFC0323823.1"/>
    <property type="molecule type" value="Genomic_DNA"/>
</dbReference>
<sequence length="421" mass="48409">MRKWWVIGSLSIIMVIGVMTVIQHQVTKVTQTIMQQLSSNYSIHLQPQDLTFSYFPLSIQAKNISYQQLQWQISADQAIFDLSYLDGLSNNQWLKQIQILNAKVKQQDQIYLDKVRLAVEIENRVKQKIKLISAESPQLQDLQGEWVLRQEPQRFIVQQLNLQGQLRKPIAQLQKFDLTAEQIEMMQIADDITLQGKNVIFNQNRIPELTVQRDPQQITLLISLLEGQLQITQRTNSEQQIEWALQGRKVPASFFSGVLGYNPIIAGYFDLHGNAMQTSTEWVDAELNFFSVGGGQIKGFNLLGLLGNALPFPITGLESDMQDTDFEHIEGQLQGNPQQWRLQNTEIVLHDVRLIGKGDIYPTTSQCEWQFVIQPTKLEYAKYHLNMDLDGNCFSPTYRIHLDDAIKNKLKSKLQELLDKI</sequence>
<reference evidence="1 2" key="1">
    <citation type="submission" date="2024-09" db="EMBL/GenBank/DDBJ databases">
        <authorList>
            <person name="Sun Q."/>
            <person name="Mori K."/>
        </authorList>
    </citation>
    <scope>NUCLEOTIDE SEQUENCE [LARGE SCALE GENOMIC DNA]</scope>
    <source>
        <strain evidence="1 2">CCM 7538</strain>
    </source>
</reference>
<dbReference type="RefSeq" id="WP_382375725.1">
    <property type="nucleotide sequence ID" value="NZ_JBHLWA010000046.1"/>
</dbReference>
<evidence type="ECO:0008006" key="3">
    <source>
        <dbReference type="Google" id="ProtNLM"/>
    </source>
</evidence>
<gene>
    <name evidence="1" type="ORF">ACFFHT_09710</name>
</gene>
<accession>A0ABV6HY67</accession>
<dbReference type="Proteomes" id="UP001589769">
    <property type="component" value="Unassembled WGS sequence"/>
</dbReference>
<organism evidence="1 2">
    <name type="scientific">Gallibacterium melopsittaci</name>
    <dbReference type="NCBI Taxonomy" id="516063"/>
    <lineage>
        <taxon>Bacteria</taxon>
        <taxon>Pseudomonadati</taxon>
        <taxon>Pseudomonadota</taxon>
        <taxon>Gammaproteobacteria</taxon>
        <taxon>Pasteurellales</taxon>
        <taxon>Pasteurellaceae</taxon>
        <taxon>Gallibacterium</taxon>
    </lineage>
</organism>
<evidence type="ECO:0000313" key="2">
    <source>
        <dbReference type="Proteomes" id="UP001589769"/>
    </source>
</evidence>
<keyword evidence="2" id="KW-1185">Reference proteome</keyword>
<evidence type="ECO:0000313" key="1">
    <source>
        <dbReference type="EMBL" id="MFC0323823.1"/>
    </source>
</evidence>
<comment type="caution">
    <text evidence="1">The sequence shown here is derived from an EMBL/GenBank/DDBJ whole genome shotgun (WGS) entry which is preliminary data.</text>
</comment>
<protein>
    <recommendedName>
        <fullName evidence="3">AsmA-like C-terminal domain-containing protein</fullName>
    </recommendedName>
</protein>